<organism evidence="1 2">
    <name type="scientific">Mesorhizobium newzealandense</name>
    <dbReference type="NCBI Taxonomy" id="1300302"/>
    <lineage>
        <taxon>Bacteria</taxon>
        <taxon>Pseudomonadati</taxon>
        <taxon>Pseudomonadota</taxon>
        <taxon>Alphaproteobacteria</taxon>
        <taxon>Hyphomicrobiales</taxon>
        <taxon>Phyllobacteriaceae</taxon>
        <taxon>Mesorhizobium</taxon>
    </lineage>
</organism>
<reference evidence="2" key="1">
    <citation type="journal article" date="2019" name="Int. J. Syst. Evol. Microbiol.">
        <title>The Global Catalogue of Microorganisms (GCM) 10K type strain sequencing project: providing services to taxonomists for standard genome sequencing and annotation.</title>
        <authorList>
            <consortium name="The Broad Institute Genomics Platform"/>
            <consortium name="The Broad Institute Genome Sequencing Center for Infectious Disease"/>
            <person name="Wu L."/>
            <person name="Ma J."/>
        </authorList>
    </citation>
    <scope>NUCLEOTIDE SEQUENCE [LARGE SCALE GENOMIC DNA]</scope>
    <source>
        <strain evidence="2">CGMCC 1.16225</strain>
    </source>
</reference>
<keyword evidence="2" id="KW-1185">Reference proteome</keyword>
<evidence type="ECO:0000313" key="2">
    <source>
        <dbReference type="Proteomes" id="UP001597405"/>
    </source>
</evidence>
<comment type="caution">
    <text evidence="1">The sequence shown here is derived from an EMBL/GenBank/DDBJ whole genome shotgun (WGS) entry which is preliminary data.</text>
</comment>
<dbReference type="Proteomes" id="UP001597405">
    <property type="component" value="Unassembled WGS sequence"/>
</dbReference>
<evidence type="ECO:0000313" key="1">
    <source>
        <dbReference type="EMBL" id="MFD1986812.1"/>
    </source>
</evidence>
<proteinExistence type="predicted"/>
<dbReference type="RefSeq" id="WP_379104305.1">
    <property type="nucleotide sequence ID" value="NZ_JBHUGZ010000023.1"/>
</dbReference>
<gene>
    <name evidence="1" type="ORF">ACFSOZ_30735</name>
</gene>
<protein>
    <submittedName>
        <fullName evidence="1">Uncharacterized protein</fullName>
    </submittedName>
</protein>
<name>A0ABW4UKT4_9HYPH</name>
<dbReference type="EMBL" id="JBHUGZ010000023">
    <property type="protein sequence ID" value="MFD1986812.1"/>
    <property type="molecule type" value="Genomic_DNA"/>
</dbReference>
<sequence>MSDRARKLFDSYVAESLNHPDLTGLSMGSHVFNLSSAASEARIPASEMIEEVGPLSQALLAARTC</sequence>
<accession>A0ABW4UKT4</accession>